<dbReference type="Gene3D" id="2.40.100.10">
    <property type="entry name" value="Cyclophilin-like"/>
    <property type="match status" value="1"/>
</dbReference>
<accession>A0A1H4WAB8</accession>
<dbReference type="InterPro" id="IPR052708">
    <property type="entry name" value="PxpC"/>
</dbReference>
<proteinExistence type="predicted"/>
<dbReference type="Pfam" id="PF02626">
    <property type="entry name" value="CT_A_B"/>
    <property type="match status" value="1"/>
</dbReference>
<dbReference type="EMBL" id="FNSV01000005">
    <property type="protein sequence ID" value="SEC90165.1"/>
    <property type="molecule type" value="Genomic_DNA"/>
</dbReference>
<dbReference type="AlphaFoldDB" id="A0A1H4WAB8"/>
<sequence length="307" mass="31472">MTSVLTRPVRLPSGTTVCAQVSVIDAGRSTTLQDLGRPGFAHLGVTASGAADRTSLTLANRLVGNADGAAALENTFGGLAIAVSADRYVAITGATVEIRVDGRAPAEGRRILLRAGQILSLGRPVTGLRTYVAVEGGIDTDRVFGSAATDCLSGVGPTQVRSGTTLALGAGHPVPHDIPLELTVPRLPVGAAEVRFRWGPRDGLFAPQDRAALTATTWTVSADCDRVGARLTGPPLTVGSVDLPSEGMALGAIQIPPSGEPIVFLADHPVTGGYPVIGVVIERDVDLVAQAAPGTRIRLAALPRGHD</sequence>
<dbReference type="PANTHER" id="PTHR43309">
    <property type="entry name" value="5-OXOPROLINASE SUBUNIT C"/>
    <property type="match status" value="1"/>
</dbReference>
<protein>
    <submittedName>
        <fullName evidence="2">Biotin-dependent carboxylase uncharacterized domain-containing protein</fullName>
    </submittedName>
</protein>
<dbReference type="PANTHER" id="PTHR43309:SF3">
    <property type="entry name" value="5-OXOPROLINASE SUBUNIT C"/>
    <property type="match status" value="1"/>
</dbReference>
<dbReference type="NCBIfam" id="TIGR00724">
    <property type="entry name" value="urea_amlyse_rel"/>
    <property type="match status" value="1"/>
</dbReference>
<dbReference type="InterPro" id="IPR029000">
    <property type="entry name" value="Cyclophilin-like_dom_sf"/>
</dbReference>
<name>A0A1H4WAB8_9NOCA</name>
<feature type="domain" description="Carboxyltransferase" evidence="1">
    <location>
        <begin position="42"/>
        <end position="307"/>
    </location>
</feature>
<reference evidence="3" key="1">
    <citation type="submission" date="2016-10" db="EMBL/GenBank/DDBJ databases">
        <authorList>
            <person name="Varghese N."/>
            <person name="Submissions S."/>
        </authorList>
    </citation>
    <scope>NUCLEOTIDE SEQUENCE [LARGE SCALE GENOMIC DNA]</scope>
    <source>
        <strain evidence="3">DSM 44498</strain>
    </source>
</reference>
<dbReference type="RefSeq" id="WP_072947258.1">
    <property type="nucleotide sequence ID" value="NZ_CP070609.1"/>
</dbReference>
<evidence type="ECO:0000259" key="1">
    <source>
        <dbReference type="SMART" id="SM00797"/>
    </source>
</evidence>
<dbReference type="SUPFAM" id="SSF50891">
    <property type="entry name" value="Cyclophilin-like"/>
    <property type="match status" value="1"/>
</dbReference>
<evidence type="ECO:0000313" key="3">
    <source>
        <dbReference type="Proteomes" id="UP000183561"/>
    </source>
</evidence>
<dbReference type="Proteomes" id="UP000183561">
    <property type="component" value="Unassembled WGS sequence"/>
</dbReference>
<keyword evidence="3" id="KW-1185">Reference proteome</keyword>
<gene>
    <name evidence="2" type="ORF">SAMN04490239_5907</name>
</gene>
<dbReference type="OrthoDB" id="9768696at2"/>
<organism evidence="2 3">
    <name type="scientific">Rhodococcus koreensis</name>
    <dbReference type="NCBI Taxonomy" id="99653"/>
    <lineage>
        <taxon>Bacteria</taxon>
        <taxon>Bacillati</taxon>
        <taxon>Actinomycetota</taxon>
        <taxon>Actinomycetes</taxon>
        <taxon>Mycobacteriales</taxon>
        <taxon>Nocardiaceae</taxon>
        <taxon>Rhodococcus</taxon>
    </lineage>
</organism>
<dbReference type="SMART" id="SM00797">
    <property type="entry name" value="AHS2"/>
    <property type="match status" value="1"/>
</dbReference>
<evidence type="ECO:0000313" key="2">
    <source>
        <dbReference type="EMBL" id="SEC90165.1"/>
    </source>
</evidence>
<dbReference type="InterPro" id="IPR003778">
    <property type="entry name" value="CT_A_B"/>
</dbReference>